<proteinExistence type="predicted"/>
<dbReference type="AlphaFoldDB" id="A0A2T7PA92"/>
<organism evidence="2 3">
    <name type="scientific">Pomacea canaliculata</name>
    <name type="common">Golden apple snail</name>
    <dbReference type="NCBI Taxonomy" id="400727"/>
    <lineage>
        <taxon>Eukaryota</taxon>
        <taxon>Metazoa</taxon>
        <taxon>Spiralia</taxon>
        <taxon>Lophotrochozoa</taxon>
        <taxon>Mollusca</taxon>
        <taxon>Gastropoda</taxon>
        <taxon>Caenogastropoda</taxon>
        <taxon>Architaenioglossa</taxon>
        <taxon>Ampullarioidea</taxon>
        <taxon>Ampullariidae</taxon>
        <taxon>Pomacea</taxon>
    </lineage>
</organism>
<evidence type="ECO:0000313" key="2">
    <source>
        <dbReference type="EMBL" id="PVD30333.1"/>
    </source>
</evidence>
<feature type="region of interest" description="Disordered" evidence="1">
    <location>
        <begin position="42"/>
        <end position="63"/>
    </location>
</feature>
<feature type="compositionally biased region" description="Basic residues" evidence="1">
    <location>
        <begin position="43"/>
        <end position="53"/>
    </location>
</feature>
<keyword evidence="3" id="KW-1185">Reference proteome</keyword>
<reference evidence="2 3" key="1">
    <citation type="submission" date="2018-04" db="EMBL/GenBank/DDBJ databases">
        <title>The genome of golden apple snail Pomacea canaliculata provides insight into stress tolerance and invasive adaptation.</title>
        <authorList>
            <person name="Liu C."/>
            <person name="Liu B."/>
            <person name="Ren Y."/>
            <person name="Zhang Y."/>
            <person name="Wang H."/>
            <person name="Li S."/>
            <person name="Jiang F."/>
            <person name="Yin L."/>
            <person name="Zhang G."/>
            <person name="Qian W."/>
            <person name="Fan W."/>
        </authorList>
    </citation>
    <scope>NUCLEOTIDE SEQUENCE [LARGE SCALE GENOMIC DNA]</scope>
    <source>
        <strain evidence="2">SZHN2017</strain>
        <tissue evidence="2">Muscle</tissue>
    </source>
</reference>
<accession>A0A2T7PA92</accession>
<evidence type="ECO:0000313" key="3">
    <source>
        <dbReference type="Proteomes" id="UP000245119"/>
    </source>
</evidence>
<sequence length="102" mass="11428">MLFDADADADDLSAGGTCNSYMFHCAAGDRCVPSSYSHYPPRPLHRPSLHPRLHPSERDDEANLSARRARLQVLPQVLQPLPGLERLSPFVISILQDNYRCL</sequence>
<evidence type="ECO:0000256" key="1">
    <source>
        <dbReference type="SAM" id="MobiDB-lite"/>
    </source>
</evidence>
<dbReference type="Proteomes" id="UP000245119">
    <property type="component" value="Linkage Group LG5"/>
</dbReference>
<comment type="caution">
    <text evidence="2">The sequence shown here is derived from an EMBL/GenBank/DDBJ whole genome shotgun (WGS) entry which is preliminary data.</text>
</comment>
<gene>
    <name evidence="2" type="ORF">C0Q70_09597</name>
</gene>
<dbReference type="EMBL" id="PZQS01000005">
    <property type="protein sequence ID" value="PVD30333.1"/>
    <property type="molecule type" value="Genomic_DNA"/>
</dbReference>
<protein>
    <submittedName>
        <fullName evidence="2">Uncharacterized protein</fullName>
    </submittedName>
</protein>
<name>A0A2T7PA92_POMCA</name>